<dbReference type="Pfam" id="PF10747">
    <property type="entry name" value="SirA"/>
    <property type="match status" value="1"/>
</dbReference>
<evidence type="ECO:0000313" key="1">
    <source>
        <dbReference type="EMBL" id="MCH1625637.1"/>
    </source>
</evidence>
<protein>
    <submittedName>
        <fullName evidence="1">Sporulation inhibitor of replication protein SirA</fullName>
    </submittedName>
</protein>
<dbReference type="AlphaFoldDB" id="A0AAW5DYC4"/>
<accession>A0AAW5DYC4</accession>
<sequence>MRDYFIYLIEDEFASHYFGRESFIYHLFLEHKKTSSKKKDILEKQIEYITKPIPSIHIHQAIKSNLKSFSSYSATRNTHELDFVHLNSYAALHIYDCFLHVTSRGSFEAETAFFEILRKYNRCFLAMDFKTDRYGWLNPIKQRKLI</sequence>
<dbReference type="Gene3D" id="3.30.310.250">
    <property type="entry name" value="Sporulation inhibitor of replication protein SirA"/>
    <property type="match status" value="1"/>
</dbReference>
<name>A0AAW5DYC4_9BACI</name>
<organism evidence="1 2">
    <name type="scientific">Fredinandcohnia quinoae</name>
    <dbReference type="NCBI Taxonomy" id="2918902"/>
    <lineage>
        <taxon>Bacteria</taxon>
        <taxon>Bacillati</taxon>
        <taxon>Bacillota</taxon>
        <taxon>Bacilli</taxon>
        <taxon>Bacillales</taxon>
        <taxon>Bacillaceae</taxon>
        <taxon>Fredinandcohnia</taxon>
    </lineage>
</organism>
<dbReference type="EMBL" id="JAKTTI010000013">
    <property type="protein sequence ID" value="MCH1625637.1"/>
    <property type="molecule type" value="Genomic_DNA"/>
</dbReference>
<dbReference type="RefSeq" id="WP_240255302.1">
    <property type="nucleotide sequence ID" value="NZ_JAKTTI010000013.1"/>
</dbReference>
<dbReference type="InterPro" id="IPR038449">
    <property type="entry name" value="SirA_sf"/>
</dbReference>
<dbReference type="InterPro" id="IPR019683">
    <property type="entry name" value="SirA"/>
</dbReference>
<evidence type="ECO:0000313" key="2">
    <source>
        <dbReference type="Proteomes" id="UP001431131"/>
    </source>
</evidence>
<dbReference type="Proteomes" id="UP001431131">
    <property type="component" value="Unassembled WGS sequence"/>
</dbReference>
<gene>
    <name evidence="1" type="primary">sirA</name>
    <name evidence="1" type="ORF">MJG50_09870</name>
</gene>
<keyword evidence="2" id="KW-1185">Reference proteome</keyword>
<reference evidence="1" key="1">
    <citation type="submission" date="2022-02" db="EMBL/GenBank/DDBJ databases">
        <title>Fredinandcohnia quinoae sp. nov. isolated from Chenopodium quinoa seeds.</title>
        <authorList>
            <person name="Saati-Santamaria Z."/>
            <person name="Flores-Felix J.D."/>
            <person name="Igual J.M."/>
            <person name="Velazquez E."/>
            <person name="Garcia-Fraile P."/>
            <person name="Martinez-Molina E."/>
        </authorList>
    </citation>
    <scope>NUCLEOTIDE SEQUENCE</scope>
    <source>
        <strain evidence="1">SECRCQ15</strain>
    </source>
</reference>
<comment type="caution">
    <text evidence="1">The sequence shown here is derived from an EMBL/GenBank/DDBJ whole genome shotgun (WGS) entry which is preliminary data.</text>
</comment>
<proteinExistence type="predicted"/>